<dbReference type="Proteomes" id="UP000094236">
    <property type="component" value="Unassembled WGS sequence"/>
</dbReference>
<evidence type="ECO:0000313" key="3">
    <source>
        <dbReference type="Proteomes" id="UP000094236"/>
    </source>
</evidence>
<dbReference type="GO" id="GO:0006891">
    <property type="term" value="P:intra-Golgi vesicle-mediated transport"/>
    <property type="evidence" value="ECO:0007669"/>
    <property type="project" value="InterPro"/>
</dbReference>
<dbReference type="InterPro" id="IPR055420">
    <property type="entry name" value="IgD3_Trs65"/>
</dbReference>
<organism evidence="2 3">
    <name type="scientific">Pachysolen tannophilus NRRL Y-2460</name>
    <dbReference type="NCBI Taxonomy" id="669874"/>
    <lineage>
        <taxon>Eukaryota</taxon>
        <taxon>Fungi</taxon>
        <taxon>Dikarya</taxon>
        <taxon>Ascomycota</taxon>
        <taxon>Saccharomycotina</taxon>
        <taxon>Pichiomycetes</taxon>
        <taxon>Pachysolenaceae</taxon>
        <taxon>Pachysolen</taxon>
    </lineage>
</organism>
<gene>
    <name evidence="2" type="ORF">PACTADRAFT_1433</name>
</gene>
<accession>A0A1E4TYN0</accession>
<dbReference type="AlphaFoldDB" id="A0A1E4TYN0"/>
<reference evidence="3" key="1">
    <citation type="submission" date="2016-05" db="EMBL/GenBank/DDBJ databases">
        <title>Comparative genomics of biotechnologically important yeasts.</title>
        <authorList>
            <consortium name="DOE Joint Genome Institute"/>
            <person name="Riley R."/>
            <person name="Haridas S."/>
            <person name="Wolfe K.H."/>
            <person name="Lopes M.R."/>
            <person name="Hittinger C.T."/>
            <person name="Goker M."/>
            <person name="Salamov A."/>
            <person name="Wisecaver J."/>
            <person name="Long T.M."/>
            <person name="Aerts A.L."/>
            <person name="Barry K."/>
            <person name="Choi C."/>
            <person name="Clum A."/>
            <person name="Coughlan A.Y."/>
            <person name="Deshpande S."/>
            <person name="Douglass A.P."/>
            <person name="Hanson S.J."/>
            <person name="Klenk H.-P."/>
            <person name="Labutti K."/>
            <person name="Lapidus A."/>
            <person name="Lindquist E."/>
            <person name="Lipzen A."/>
            <person name="Meier-Kolthoff J.P."/>
            <person name="Ohm R.A."/>
            <person name="Otillar R.P."/>
            <person name="Pangilinan J."/>
            <person name="Peng Y."/>
            <person name="Rokas A."/>
            <person name="Rosa C.A."/>
            <person name="Scheuner C."/>
            <person name="Sibirny A.A."/>
            <person name="Slot J.C."/>
            <person name="Stielow J.B."/>
            <person name="Sun H."/>
            <person name="Kurtzman C.P."/>
            <person name="Blackwell M."/>
            <person name="Grigoriev I.V."/>
            <person name="Jeffries T.W."/>
        </authorList>
    </citation>
    <scope>NUCLEOTIDE SEQUENCE [LARGE SCALE GENOMIC DNA]</scope>
    <source>
        <strain evidence="3">NRRL Y-2460</strain>
    </source>
</reference>
<evidence type="ECO:0000259" key="1">
    <source>
        <dbReference type="Pfam" id="PF12735"/>
    </source>
</evidence>
<dbReference type="GO" id="GO:0005802">
    <property type="term" value="C:trans-Golgi network"/>
    <property type="evidence" value="ECO:0007669"/>
    <property type="project" value="TreeGrafter"/>
</dbReference>
<dbReference type="InterPro" id="IPR024662">
    <property type="entry name" value="Trs65"/>
</dbReference>
<evidence type="ECO:0000313" key="2">
    <source>
        <dbReference type="EMBL" id="ODV96847.1"/>
    </source>
</evidence>
<name>A0A1E4TYN0_PACTA</name>
<dbReference type="GO" id="GO:1990071">
    <property type="term" value="C:TRAPPII protein complex"/>
    <property type="evidence" value="ECO:0007669"/>
    <property type="project" value="InterPro"/>
</dbReference>
<proteinExistence type="predicted"/>
<dbReference type="OrthoDB" id="5345392at2759"/>
<dbReference type="STRING" id="669874.A0A1E4TYN0"/>
<dbReference type="Pfam" id="PF12735">
    <property type="entry name" value="IgD3_Trs65"/>
    <property type="match status" value="1"/>
</dbReference>
<protein>
    <recommendedName>
        <fullName evidence="1">Trafficking protein particle complex II-specific subunit 65 IgD3 domain-containing protein</fullName>
    </recommendedName>
</protein>
<dbReference type="PANTHER" id="PTHR28159:SF1">
    <property type="entry name" value="TRAFFICKING PROTEIN PARTICLE COMPLEX II-SPECIFIC SUBUNIT 65"/>
    <property type="match status" value="1"/>
</dbReference>
<sequence>MDLQVYFPFPEVLLKYESIDESNFKDFLDEIKVVPNRSISFFDEVLSGYILVKNNSKSILDLKSFNKLIHDATNITIELHIQQTEFGKANLERLHLRTIILSKSMLMYNGNCIGPDGNYIAIYKFDLPITYPKKKLINPKIIITIIMDMQRQLLDINENKENSKDGDESIILPNYTPVERRNLLSGLVSQTFEDNNDEDDDEDDAVVENKQKKINFPKISESLILPENSNLDIKEKKLPKHPTVLIAKYSLPVYPTLTMKLKCTKHSGQLNTDRCLLSTLDLSSSKELSKIKHLSFEVLKIELKLKDGQVENLITDSILNNDKNLIFKKNDNFNISYKLKLNSTLDQNDLIKPLTINIVSQPRQYDPINKKFINLTNILTTNWITNVDFSISSPSPINKLLQSKKLGQRQLHQKSKNFSLTNLTQHQENINTSKNNQRLYELKKSLRTVSQAVPISSLTPSNGSLSNSPLPQSAQLSSPTMISPLTGLQLTISSKNNVKFGELFKWNFQLINTSSRQLNLVILMDNDSYLNESIFEKSVPRLPITPSAGSYSAKSNSNISLVKNSSIASNNDIPNFIQPQFQLIRNYNMNRLSCLGIISTTNDIKVSPLDPFSCIDVDIELMAIEKGVFTLNGVKIIDMYTGESFDLGRLLEVVVN</sequence>
<dbReference type="EMBL" id="KV454012">
    <property type="protein sequence ID" value="ODV96847.1"/>
    <property type="molecule type" value="Genomic_DNA"/>
</dbReference>
<feature type="domain" description="Trafficking protein particle complex II-specific subunit 65 IgD3" evidence="1">
    <location>
        <begin position="477"/>
        <end position="655"/>
    </location>
</feature>
<keyword evidence="3" id="KW-1185">Reference proteome</keyword>
<dbReference type="PANTHER" id="PTHR28159">
    <property type="entry name" value="TRAFFICKING PROTEIN PARTICLE COMPLEX II-SPECIFIC SUBUNIT 65"/>
    <property type="match status" value="1"/>
</dbReference>